<sequence length="301" mass="34165">MKLAVTVLSLILFACSVTIASPVNPSSTTSAESSTSTVISTATKSTEFEYRIISYQEATNLVDISQLSESDARLIEKYLQADRKYEETVKAYGLTESERLDQEKLIDQLLKEYSGLADKSWKTKNDPVCQKKKEDFRLKLREEREKLKMLEEKRQKLGNDFFAINFQSYFDRKKLAKRLFQNGPSTTSLYSYTKFLGSNLSFLENIYESLTLQLNQQSESKQASTSETQNQSQHHESPSPSSSETSAVQPTQPSSNTQATFFSTKKASKSSGSFRLRQAYSKFKNQLGSRRNRPKNDDSSD</sequence>
<protein>
    <submittedName>
        <fullName evidence="4">Uncharacterized protein</fullName>
    </submittedName>
</protein>
<gene>
    <name evidence="4" type="ORF">BDEG_27753</name>
</gene>
<dbReference type="VEuPathDB" id="FungiDB:BDEG_27753"/>
<evidence type="ECO:0000256" key="1">
    <source>
        <dbReference type="SAM" id="Coils"/>
    </source>
</evidence>
<evidence type="ECO:0000256" key="2">
    <source>
        <dbReference type="SAM" id="MobiDB-lite"/>
    </source>
</evidence>
<keyword evidence="1" id="KW-0175">Coiled coil</keyword>
<name>A0A177WX75_BATDL</name>
<feature type="compositionally biased region" description="Polar residues" evidence="2">
    <location>
        <begin position="218"/>
        <end position="230"/>
    </location>
</feature>
<reference evidence="4 5" key="2">
    <citation type="submission" date="2016-05" db="EMBL/GenBank/DDBJ databases">
        <title>Lineage-specific infection strategies underlie the spectrum of fungal disease in amphibians.</title>
        <authorList>
            <person name="Cuomo C.A."/>
            <person name="Farrer R.A."/>
            <person name="James T."/>
            <person name="Longcore J."/>
            <person name="Birren B."/>
        </authorList>
    </citation>
    <scope>NUCLEOTIDE SEQUENCE [LARGE SCALE GENOMIC DNA]</scope>
    <source>
        <strain evidence="4 5">JEL423</strain>
    </source>
</reference>
<feature type="compositionally biased region" description="Low complexity" evidence="2">
    <location>
        <begin position="259"/>
        <end position="274"/>
    </location>
</feature>
<feature type="coiled-coil region" evidence="1">
    <location>
        <begin position="133"/>
        <end position="160"/>
    </location>
</feature>
<evidence type="ECO:0000313" key="4">
    <source>
        <dbReference type="EMBL" id="OAJ44532.1"/>
    </source>
</evidence>
<accession>A0A177WX75</accession>
<reference evidence="4 5" key="1">
    <citation type="submission" date="2006-10" db="EMBL/GenBank/DDBJ databases">
        <title>The Genome Sequence of Batrachochytrium dendrobatidis JEL423.</title>
        <authorList>
            <consortium name="The Broad Institute Genome Sequencing Platform"/>
            <person name="Birren B."/>
            <person name="Lander E."/>
            <person name="Galagan J."/>
            <person name="Cuomo C."/>
            <person name="Devon K."/>
            <person name="Jaffe D."/>
            <person name="Butler J."/>
            <person name="Alvarez P."/>
            <person name="Gnerre S."/>
            <person name="Grabherr M."/>
            <person name="Kleber M."/>
            <person name="Mauceli E."/>
            <person name="Brockman W."/>
            <person name="Young S."/>
            <person name="LaButti K."/>
            <person name="Sykes S."/>
            <person name="DeCaprio D."/>
            <person name="Crawford M."/>
            <person name="Koehrsen M."/>
            <person name="Engels R."/>
            <person name="Montgomery P."/>
            <person name="Pearson M."/>
            <person name="Howarth C."/>
            <person name="Larson L."/>
            <person name="White J."/>
            <person name="O'Leary S."/>
            <person name="Kodira C."/>
            <person name="Zeng Q."/>
            <person name="Yandava C."/>
            <person name="Alvarado L."/>
            <person name="Longcore J."/>
            <person name="James T."/>
        </authorList>
    </citation>
    <scope>NUCLEOTIDE SEQUENCE [LARGE SCALE GENOMIC DNA]</scope>
    <source>
        <strain evidence="4 5">JEL423</strain>
    </source>
</reference>
<dbReference type="Proteomes" id="UP000077115">
    <property type="component" value="Unassembled WGS sequence"/>
</dbReference>
<dbReference type="AlphaFoldDB" id="A0A177WX75"/>
<feature type="signal peptide" evidence="3">
    <location>
        <begin position="1"/>
        <end position="20"/>
    </location>
</feature>
<proteinExistence type="predicted"/>
<organism evidence="4 5">
    <name type="scientific">Batrachochytrium dendrobatidis (strain JEL423)</name>
    <dbReference type="NCBI Taxonomy" id="403673"/>
    <lineage>
        <taxon>Eukaryota</taxon>
        <taxon>Fungi</taxon>
        <taxon>Fungi incertae sedis</taxon>
        <taxon>Chytridiomycota</taxon>
        <taxon>Chytridiomycota incertae sedis</taxon>
        <taxon>Chytridiomycetes</taxon>
        <taxon>Rhizophydiales</taxon>
        <taxon>Rhizophydiales incertae sedis</taxon>
        <taxon>Batrachochytrium</taxon>
    </lineage>
</organism>
<feature type="compositionally biased region" description="Polar residues" evidence="2">
    <location>
        <begin position="245"/>
        <end position="258"/>
    </location>
</feature>
<feature type="chain" id="PRO_5008077975" evidence="3">
    <location>
        <begin position="21"/>
        <end position="301"/>
    </location>
</feature>
<evidence type="ECO:0000313" key="5">
    <source>
        <dbReference type="Proteomes" id="UP000077115"/>
    </source>
</evidence>
<dbReference type="EMBL" id="DS022312">
    <property type="protein sequence ID" value="OAJ44532.1"/>
    <property type="molecule type" value="Genomic_DNA"/>
</dbReference>
<dbReference type="PROSITE" id="PS51257">
    <property type="entry name" value="PROKAR_LIPOPROTEIN"/>
    <property type="match status" value="1"/>
</dbReference>
<feature type="region of interest" description="Disordered" evidence="2">
    <location>
        <begin position="218"/>
        <end position="301"/>
    </location>
</feature>
<keyword evidence="3" id="KW-0732">Signal</keyword>
<evidence type="ECO:0000256" key="3">
    <source>
        <dbReference type="SAM" id="SignalP"/>
    </source>
</evidence>